<dbReference type="OMA" id="RPDICRS"/>
<evidence type="ECO:0000259" key="3">
    <source>
        <dbReference type="PROSITE" id="PS50090"/>
    </source>
</evidence>
<dbReference type="InterPro" id="IPR017930">
    <property type="entry name" value="Myb_dom"/>
</dbReference>
<proteinExistence type="predicted"/>
<dbReference type="SUPFAM" id="SSF46689">
    <property type="entry name" value="Homeodomain-like"/>
    <property type="match status" value="1"/>
</dbReference>
<dbReference type="STRING" id="2903.R1EF89"/>
<dbReference type="CDD" id="cd00167">
    <property type="entry name" value="SANT"/>
    <property type="match status" value="1"/>
</dbReference>
<keyword evidence="2" id="KW-0238">DNA-binding</keyword>
<protein>
    <submittedName>
        <fullName evidence="5">Uncharacterized protein</fullName>
    </submittedName>
</protein>
<sequence length="129" mass="14409">MSGRLRIKRVVATAKKSKLAAKAPGGAAPAGGELCDFGAKRRPWAPSEDEALRRLVASHGVKNWALIATALTMRNGKQCRERWHNHLRPDICRSDWTIEEDVDLWRRVKQLGTKRGIVCGNRYGVMAYA</sequence>
<dbReference type="PaxDb" id="2903-EOD19499"/>
<organism evidence="5 6">
    <name type="scientific">Emiliania huxleyi (strain CCMP1516)</name>
    <dbReference type="NCBI Taxonomy" id="280463"/>
    <lineage>
        <taxon>Eukaryota</taxon>
        <taxon>Haptista</taxon>
        <taxon>Haptophyta</taxon>
        <taxon>Prymnesiophyceae</taxon>
        <taxon>Isochrysidales</taxon>
        <taxon>Noelaerhabdaceae</taxon>
        <taxon>Emiliania</taxon>
    </lineage>
</organism>
<dbReference type="InterPro" id="IPR001005">
    <property type="entry name" value="SANT/Myb"/>
</dbReference>
<evidence type="ECO:0000256" key="1">
    <source>
        <dbReference type="ARBA" id="ARBA00022737"/>
    </source>
</evidence>
<dbReference type="Pfam" id="PF13921">
    <property type="entry name" value="Myb_DNA-bind_6"/>
    <property type="match status" value="1"/>
</dbReference>
<keyword evidence="6" id="KW-1185">Reference proteome</keyword>
<dbReference type="PROSITE" id="PS51294">
    <property type="entry name" value="HTH_MYB"/>
    <property type="match status" value="1"/>
</dbReference>
<dbReference type="Proteomes" id="UP000013827">
    <property type="component" value="Unassembled WGS sequence"/>
</dbReference>
<dbReference type="GO" id="GO:0005634">
    <property type="term" value="C:nucleus"/>
    <property type="evidence" value="ECO:0007669"/>
    <property type="project" value="TreeGrafter"/>
</dbReference>
<dbReference type="KEGG" id="ehx:EMIHUDRAFT_451134"/>
<feature type="domain" description="Myb-like" evidence="3">
    <location>
        <begin position="36"/>
        <end position="87"/>
    </location>
</feature>
<dbReference type="PANTHER" id="PTHR45614">
    <property type="entry name" value="MYB PROTEIN-RELATED"/>
    <property type="match status" value="1"/>
</dbReference>
<evidence type="ECO:0000259" key="4">
    <source>
        <dbReference type="PROSITE" id="PS51294"/>
    </source>
</evidence>
<dbReference type="HOGENOM" id="CLU_1952886_0_0_1"/>
<reference evidence="6" key="1">
    <citation type="journal article" date="2013" name="Nature">
        <title>Pan genome of the phytoplankton Emiliania underpins its global distribution.</title>
        <authorList>
            <person name="Read B.A."/>
            <person name="Kegel J."/>
            <person name="Klute M.J."/>
            <person name="Kuo A."/>
            <person name="Lefebvre S.C."/>
            <person name="Maumus F."/>
            <person name="Mayer C."/>
            <person name="Miller J."/>
            <person name="Monier A."/>
            <person name="Salamov A."/>
            <person name="Young J."/>
            <person name="Aguilar M."/>
            <person name="Claverie J.M."/>
            <person name="Frickenhaus S."/>
            <person name="Gonzalez K."/>
            <person name="Herman E.K."/>
            <person name="Lin Y.C."/>
            <person name="Napier J."/>
            <person name="Ogata H."/>
            <person name="Sarno A.F."/>
            <person name="Shmutz J."/>
            <person name="Schroeder D."/>
            <person name="de Vargas C."/>
            <person name="Verret F."/>
            <person name="von Dassow P."/>
            <person name="Valentin K."/>
            <person name="Van de Peer Y."/>
            <person name="Wheeler G."/>
            <person name="Dacks J.B."/>
            <person name="Delwiche C.F."/>
            <person name="Dyhrman S.T."/>
            <person name="Glockner G."/>
            <person name="John U."/>
            <person name="Richards T."/>
            <person name="Worden A.Z."/>
            <person name="Zhang X."/>
            <person name="Grigoriev I.V."/>
            <person name="Allen A.E."/>
            <person name="Bidle K."/>
            <person name="Borodovsky M."/>
            <person name="Bowler C."/>
            <person name="Brownlee C."/>
            <person name="Cock J.M."/>
            <person name="Elias M."/>
            <person name="Gladyshev V.N."/>
            <person name="Groth M."/>
            <person name="Guda C."/>
            <person name="Hadaegh A."/>
            <person name="Iglesias-Rodriguez M.D."/>
            <person name="Jenkins J."/>
            <person name="Jones B.M."/>
            <person name="Lawson T."/>
            <person name="Leese F."/>
            <person name="Lindquist E."/>
            <person name="Lobanov A."/>
            <person name="Lomsadze A."/>
            <person name="Malik S.B."/>
            <person name="Marsh M.E."/>
            <person name="Mackinder L."/>
            <person name="Mock T."/>
            <person name="Mueller-Roeber B."/>
            <person name="Pagarete A."/>
            <person name="Parker M."/>
            <person name="Probert I."/>
            <person name="Quesneville H."/>
            <person name="Raines C."/>
            <person name="Rensing S.A."/>
            <person name="Riano-Pachon D.M."/>
            <person name="Richier S."/>
            <person name="Rokitta S."/>
            <person name="Shiraiwa Y."/>
            <person name="Soanes D.M."/>
            <person name="van der Giezen M."/>
            <person name="Wahlund T.M."/>
            <person name="Williams B."/>
            <person name="Wilson W."/>
            <person name="Wolfe G."/>
            <person name="Wurch L.L."/>
        </authorList>
    </citation>
    <scope>NUCLEOTIDE SEQUENCE</scope>
</reference>
<dbReference type="GeneID" id="17265000"/>
<feature type="domain" description="HTH myb-type" evidence="4">
    <location>
        <begin position="36"/>
        <end position="91"/>
    </location>
</feature>
<dbReference type="SMART" id="SM00717">
    <property type="entry name" value="SANT"/>
    <property type="match status" value="1"/>
</dbReference>
<dbReference type="eggNOG" id="KOG0048">
    <property type="taxonomic scope" value="Eukaryota"/>
</dbReference>
<dbReference type="InterPro" id="IPR009057">
    <property type="entry name" value="Homeodomain-like_sf"/>
</dbReference>
<accession>A0A0D3J7L4</accession>
<dbReference type="EnsemblProtists" id="EOD19499">
    <property type="protein sequence ID" value="EOD19499"/>
    <property type="gene ID" value="EMIHUDRAFT_451134"/>
</dbReference>
<reference evidence="5" key="2">
    <citation type="submission" date="2024-10" db="UniProtKB">
        <authorList>
            <consortium name="EnsemblProtists"/>
        </authorList>
    </citation>
    <scope>IDENTIFICATION</scope>
</reference>
<dbReference type="Gene3D" id="1.10.10.60">
    <property type="entry name" value="Homeodomain-like"/>
    <property type="match status" value="1"/>
</dbReference>
<evidence type="ECO:0000313" key="6">
    <source>
        <dbReference type="Proteomes" id="UP000013827"/>
    </source>
</evidence>
<dbReference type="InterPro" id="IPR050560">
    <property type="entry name" value="MYB_TF"/>
</dbReference>
<dbReference type="RefSeq" id="XP_005771928.1">
    <property type="nucleotide sequence ID" value="XM_005771871.1"/>
</dbReference>
<dbReference type="GO" id="GO:0000978">
    <property type="term" value="F:RNA polymerase II cis-regulatory region sequence-specific DNA binding"/>
    <property type="evidence" value="ECO:0007669"/>
    <property type="project" value="TreeGrafter"/>
</dbReference>
<dbReference type="PROSITE" id="PS50090">
    <property type="entry name" value="MYB_LIKE"/>
    <property type="match status" value="1"/>
</dbReference>
<dbReference type="PANTHER" id="PTHR45614:SF274">
    <property type="entry name" value="MYB-LIKE DNA-BINDING PROTEIN"/>
    <property type="match status" value="1"/>
</dbReference>
<name>A0A0D3J7L4_EMIH1</name>
<dbReference type="GO" id="GO:0000981">
    <property type="term" value="F:DNA-binding transcription factor activity, RNA polymerase II-specific"/>
    <property type="evidence" value="ECO:0007669"/>
    <property type="project" value="TreeGrafter"/>
</dbReference>
<dbReference type="AlphaFoldDB" id="A0A0D3J7L4"/>
<evidence type="ECO:0000256" key="2">
    <source>
        <dbReference type="ARBA" id="ARBA00023125"/>
    </source>
</evidence>
<dbReference type="FunFam" id="1.10.10.60:FF:000010">
    <property type="entry name" value="Transcriptional activator Myb isoform A"/>
    <property type="match status" value="1"/>
</dbReference>
<evidence type="ECO:0000313" key="5">
    <source>
        <dbReference type="EnsemblProtists" id="EOD19499"/>
    </source>
</evidence>
<keyword evidence="1" id="KW-0677">Repeat</keyword>